<dbReference type="EMBL" id="DS268462">
    <property type="protein sequence ID" value="EFP06390.1"/>
    <property type="molecule type" value="Genomic_DNA"/>
</dbReference>
<sequence>MSRYFRKTFASRLTRSSSRSEFAELNFKQSPLRCMKHSELEMSTAGDYFCENGGATMVNSLLMCLHRLNYSFCNKDSTKRELSEIEQNSMFLTIFMIRLLLFSTIPTITDLPTTVPARKKLHRGLRLVQG</sequence>
<dbReference type="AlphaFoldDB" id="E3MP27"/>
<evidence type="ECO:0000313" key="1">
    <source>
        <dbReference type="EMBL" id="EFP06390.1"/>
    </source>
</evidence>
<proteinExistence type="predicted"/>
<reference evidence="1" key="1">
    <citation type="submission" date="2007-07" db="EMBL/GenBank/DDBJ databases">
        <title>PCAP assembly of the Caenorhabditis remanei genome.</title>
        <authorList>
            <consortium name="The Caenorhabditis remanei Sequencing Consortium"/>
            <person name="Wilson R.K."/>
        </authorList>
    </citation>
    <scope>NUCLEOTIDE SEQUENCE [LARGE SCALE GENOMIC DNA]</scope>
    <source>
        <strain evidence="1">PB4641</strain>
    </source>
</reference>
<protein>
    <submittedName>
        <fullName evidence="1">Uncharacterized protein</fullName>
    </submittedName>
</protein>
<dbReference type="eggNOG" id="KOG0125">
    <property type="taxonomic scope" value="Eukaryota"/>
</dbReference>
<dbReference type="InParanoid" id="E3MP27"/>
<organism evidence="2">
    <name type="scientific">Caenorhabditis remanei</name>
    <name type="common">Caenorhabditis vulgaris</name>
    <dbReference type="NCBI Taxonomy" id="31234"/>
    <lineage>
        <taxon>Eukaryota</taxon>
        <taxon>Metazoa</taxon>
        <taxon>Ecdysozoa</taxon>
        <taxon>Nematoda</taxon>
        <taxon>Chromadorea</taxon>
        <taxon>Rhabditida</taxon>
        <taxon>Rhabditina</taxon>
        <taxon>Rhabditomorpha</taxon>
        <taxon>Rhabditoidea</taxon>
        <taxon>Rhabditidae</taxon>
        <taxon>Peloderinae</taxon>
        <taxon>Caenorhabditis</taxon>
    </lineage>
</organism>
<keyword evidence="2" id="KW-1185">Reference proteome</keyword>
<dbReference type="Proteomes" id="UP000008281">
    <property type="component" value="Unassembled WGS sequence"/>
</dbReference>
<accession>E3MP27</accession>
<gene>
    <name evidence="1" type="ORF">CRE_07576</name>
</gene>
<dbReference type="HOGENOM" id="CLU_1940071_0_0_1"/>
<name>E3MP27_CAERE</name>
<dbReference type="STRING" id="31234.E3MP27"/>
<evidence type="ECO:0000313" key="2">
    <source>
        <dbReference type="Proteomes" id="UP000008281"/>
    </source>
</evidence>